<keyword evidence="3" id="KW-1185">Reference proteome</keyword>
<keyword evidence="1" id="KW-0812">Transmembrane</keyword>
<keyword evidence="1" id="KW-0472">Membrane</keyword>
<feature type="transmembrane region" description="Helical" evidence="1">
    <location>
        <begin position="57"/>
        <end position="79"/>
    </location>
</feature>
<evidence type="ECO:0000313" key="2">
    <source>
        <dbReference type="EMBL" id="SDK03402.1"/>
    </source>
</evidence>
<evidence type="ECO:0008006" key="4">
    <source>
        <dbReference type="Google" id="ProtNLM"/>
    </source>
</evidence>
<name>A0A1G8YKK4_9MICO</name>
<dbReference type="EMBL" id="FNFU01000002">
    <property type="protein sequence ID" value="SDK03402.1"/>
    <property type="molecule type" value="Genomic_DNA"/>
</dbReference>
<gene>
    <name evidence="2" type="ORF">SAMN05216282_102193</name>
</gene>
<dbReference type="RefSeq" id="WP_174775359.1">
    <property type="nucleotide sequence ID" value="NZ_FNFU01000002.1"/>
</dbReference>
<accession>A0A1G8YKK4</accession>
<evidence type="ECO:0000256" key="1">
    <source>
        <dbReference type="SAM" id="Phobius"/>
    </source>
</evidence>
<dbReference type="STRING" id="386301.SAMN05216282_102193"/>
<reference evidence="2 3" key="1">
    <citation type="submission" date="2016-10" db="EMBL/GenBank/DDBJ databases">
        <authorList>
            <person name="de Groot N.N."/>
        </authorList>
    </citation>
    <scope>NUCLEOTIDE SEQUENCE [LARGE SCALE GENOMIC DNA]</scope>
    <source>
        <strain evidence="2 3">CGMCC 1.5382</strain>
    </source>
</reference>
<protein>
    <recommendedName>
        <fullName evidence="4">Potassium transporter Trk</fullName>
    </recommendedName>
</protein>
<sequence length="105" mass="11220">MTSPGPTDSDAATTVTVHRSPRYFSFMIVGAALGAILALVFTVTFPENEDFDRSQVFGFLLLAGVALGVALGSLVALILDRLLRRTTAQAVSDRLSTTENTEKTE</sequence>
<proteinExistence type="predicted"/>
<dbReference type="AlphaFoldDB" id="A0A1G8YKK4"/>
<evidence type="ECO:0000313" key="3">
    <source>
        <dbReference type="Proteomes" id="UP000198701"/>
    </source>
</evidence>
<dbReference type="Proteomes" id="UP000198701">
    <property type="component" value="Unassembled WGS sequence"/>
</dbReference>
<feature type="transmembrane region" description="Helical" evidence="1">
    <location>
        <begin position="23"/>
        <end position="45"/>
    </location>
</feature>
<organism evidence="2 3">
    <name type="scientific">Cryobacterium psychrotolerans</name>
    <dbReference type="NCBI Taxonomy" id="386301"/>
    <lineage>
        <taxon>Bacteria</taxon>
        <taxon>Bacillati</taxon>
        <taxon>Actinomycetota</taxon>
        <taxon>Actinomycetes</taxon>
        <taxon>Micrococcales</taxon>
        <taxon>Microbacteriaceae</taxon>
        <taxon>Cryobacterium</taxon>
    </lineage>
</organism>
<keyword evidence="1" id="KW-1133">Transmembrane helix</keyword>